<sequence length="15" mass="1673">MEHTEEAEGRARGEA</sequence>
<name>A0A0E9XHQ6_ANGAN</name>
<reference evidence="1" key="1">
    <citation type="submission" date="2014-11" db="EMBL/GenBank/DDBJ databases">
        <authorList>
            <person name="Amaro Gonzalez C."/>
        </authorList>
    </citation>
    <scope>NUCLEOTIDE SEQUENCE</scope>
</reference>
<protein>
    <submittedName>
        <fullName evidence="1">Uncharacterized protein</fullName>
    </submittedName>
</protein>
<proteinExistence type="predicted"/>
<organism evidence="1">
    <name type="scientific">Anguilla anguilla</name>
    <name type="common">European freshwater eel</name>
    <name type="synonym">Muraena anguilla</name>
    <dbReference type="NCBI Taxonomy" id="7936"/>
    <lineage>
        <taxon>Eukaryota</taxon>
        <taxon>Metazoa</taxon>
        <taxon>Chordata</taxon>
        <taxon>Craniata</taxon>
        <taxon>Vertebrata</taxon>
        <taxon>Euteleostomi</taxon>
        <taxon>Actinopterygii</taxon>
        <taxon>Neopterygii</taxon>
        <taxon>Teleostei</taxon>
        <taxon>Anguilliformes</taxon>
        <taxon>Anguillidae</taxon>
        <taxon>Anguilla</taxon>
    </lineage>
</organism>
<accession>A0A0E9XHQ6</accession>
<dbReference type="EMBL" id="GBXM01007222">
    <property type="protein sequence ID" value="JAI01356.1"/>
    <property type="molecule type" value="Transcribed_RNA"/>
</dbReference>
<evidence type="ECO:0000313" key="1">
    <source>
        <dbReference type="EMBL" id="JAI01356.1"/>
    </source>
</evidence>
<reference evidence="1" key="2">
    <citation type="journal article" date="2015" name="Fish Shellfish Immunol.">
        <title>Early steps in the European eel (Anguilla anguilla)-Vibrio vulnificus interaction in the gills: Role of the RtxA13 toxin.</title>
        <authorList>
            <person name="Callol A."/>
            <person name="Pajuelo D."/>
            <person name="Ebbesson L."/>
            <person name="Teles M."/>
            <person name="MacKenzie S."/>
            <person name="Amaro C."/>
        </authorList>
    </citation>
    <scope>NUCLEOTIDE SEQUENCE</scope>
</reference>